<dbReference type="AlphaFoldDB" id="A0A7J8C2M0"/>
<accession>A0A7J8C2M0</accession>
<dbReference type="EMBL" id="JACASE010000015">
    <property type="protein sequence ID" value="KAF6405070.1"/>
    <property type="molecule type" value="Genomic_DNA"/>
</dbReference>
<feature type="region of interest" description="Disordered" evidence="1">
    <location>
        <begin position="1"/>
        <end position="69"/>
    </location>
</feature>
<proteinExistence type="predicted"/>
<comment type="caution">
    <text evidence="2">The sequence shown here is derived from an EMBL/GenBank/DDBJ whole genome shotgun (WGS) entry which is preliminary data.</text>
</comment>
<feature type="compositionally biased region" description="Polar residues" evidence="1">
    <location>
        <begin position="35"/>
        <end position="53"/>
    </location>
</feature>
<organism evidence="2 3">
    <name type="scientific">Rousettus aegyptiacus</name>
    <name type="common">Egyptian fruit bat</name>
    <name type="synonym">Pteropus aegyptiacus</name>
    <dbReference type="NCBI Taxonomy" id="9407"/>
    <lineage>
        <taxon>Eukaryota</taxon>
        <taxon>Metazoa</taxon>
        <taxon>Chordata</taxon>
        <taxon>Craniata</taxon>
        <taxon>Vertebrata</taxon>
        <taxon>Euteleostomi</taxon>
        <taxon>Mammalia</taxon>
        <taxon>Eutheria</taxon>
        <taxon>Laurasiatheria</taxon>
        <taxon>Chiroptera</taxon>
        <taxon>Yinpterochiroptera</taxon>
        <taxon>Pteropodoidea</taxon>
        <taxon>Pteropodidae</taxon>
        <taxon>Rousettinae</taxon>
        <taxon>Rousettus</taxon>
    </lineage>
</organism>
<keyword evidence="3" id="KW-1185">Reference proteome</keyword>
<dbReference type="Proteomes" id="UP000593571">
    <property type="component" value="Unassembled WGS sequence"/>
</dbReference>
<name>A0A7J8C2M0_ROUAE</name>
<feature type="compositionally biased region" description="Gly residues" evidence="1">
    <location>
        <begin position="1"/>
        <end position="11"/>
    </location>
</feature>
<evidence type="ECO:0000313" key="3">
    <source>
        <dbReference type="Proteomes" id="UP000593571"/>
    </source>
</evidence>
<sequence length="129" mass="13825">MKRGAGAGGRAPGNTIQSLKFHPGGAQGGMCSEGSLFSSLPESSRHPPSSTVYDASEGRRDARCPPDLNPVQRMPVRFAHLHRPLDQVLHTAPVLPVPLPPAVVCVRLWPISGITLPASLELSIFEFRI</sequence>
<evidence type="ECO:0000313" key="2">
    <source>
        <dbReference type="EMBL" id="KAF6405070.1"/>
    </source>
</evidence>
<reference evidence="2 3" key="1">
    <citation type="journal article" date="2020" name="Nature">
        <title>Six reference-quality genomes reveal evolution of bat adaptations.</title>
        <authorList>
            <person name="Jebb D."/>
            <person name="Huang Z."/>
            <person name="Pippel M."/>
            <person name="Hughes G.M."/>
            <person name="Lavrichenko K."/>
            <person name="Devanna P."/>
            <person name="Winkler S."/>
            <person name="Jermiin L.S."/>
            <person name="Skirmuntt E.C."/>
            <person name="Katzourakis A."/>
            <person name="Burkitt-Gray L."/>
            <person name="Ray D.A."/>
            <person name="Sullivan K.A.M."/>
            <person name="Roscito J.G."/>
            <person name="Kirilenko B.M."/>
            <person name="Davalos L.M."/>
            <person name="Corthals A.P."/>
            <person name="Power M.L."/>
            <person name="Jones G."/>
            <person name="Ransome R.D."/>
            <person name="Dechmann D.K.N."/>
            <person name="Locatelli A.G."/>
            <person name="Puechmaille S.J."/>
            <person name="Fedrigo O."/>
            <person name="Jarvis E.D."/>
            <person name="Hiller M."/>
            <person name="Vernes S.C."/>
            <person name="Myers E.W."/>
            <person name="Teeling E.C."/>
        </authorList>
    </citation>
    <scope>NUCLEOTIDE SEQUENCE [LARGE SCALE GENOMIC DNA]</scope>
    <source>
        <strain evidence="2">MRouAeg1</strain>
        <tissue evidence="2">Muscle</tissue>
    </source>
</reference>
<protein>
    <submittedName>
        <fullName evidence="2">Uncharacterized protein</fullName>
    </submittedName>
</protein>
<evidence type="ECO:0000256" key="1">
    <source>
        <dbReference type="SAM" id="MobiDB-lite"/>
    </source>
</evidence>
<gene>
    <name evidence="2" type="ORF">HJG63_009381</name>
</gene>